<feature type="region of interest" description="Disordered" evidence="1">
    <location>
        <begin position="1"/>
        <end position="22"/>
    </location>
</feature>
<gene>
    <name evidence="2" type="ORF">PSON_ATCC_30995.1.T0200314</name>
</gene>
<name>A0A8S1LC80_9CILI</name>
<evidence type="ECO:0000256" key="1">
    <source>
        <dbReference type="SAM" id="MobiDB-lite"/>
    </source>
</evidence>
<evidence type="ECO:0000313" key="3">
    <source>
        <dbReference type="Proteomes" id="UP000692954"/>
    </source>
</evidence>
<evidence type="ECO:0000313" key="2">
    <source>
        <dbReference type="EMBL" id="CAD8065608.1"/>
    </source>
</evidence>
<dbReference type="OrthoDB" id="303046at2759"/>
<reference evidence="2" key="1">
    <citation type="submission" date="2021-01" db="EMBL/GenBank/DDBJ databases">
        <authorList>
            <consortium name="Genoscope - CEA"/>
            <person name="William W."/>
        </authorList>
    </citation>
    <scope>NUCLEOTIDE SEQUENCE</scope>
</reference>
<comment type="caution">
    <text evidence="2">The sequence shown here is derived from an EMBL/GenBank/DDBJ whole genome shotgun (WGS) entry which is preliminary data.</text>
</comment>
<dbReference type="EMBL" id="CAJJDN010000020">
    <property type="protein sequence ID" value="CAD8065608.1"/>
    <property type="molecule type" value="Genomic_DNA"/>
</dbReference>
<protein>
    <submittedName>
        <fullName evidence="2">Uncharacterized protein</fullName>
    </submittedName>
</protein>
<sequence length="199" mass="23463">MQQNQLVQTEQNQLQQTQSDYEHLSPKYAKQSQIIASVKKQKQLITKKLQQVHRNQKFFTEFNLISHQPTQKLISSPIEGRALLNNLIFPSNSKMILNLIDLRQDQNYQKEDQFFNRKRLFAQSNQELKIRNNEFKPKPQNTKIQTNKLTKICQQDKNISQQFRRSRYISMQMSSSQCYLSITGAQSVVTSRDVTPKKK</sequence>
<proteinExistence type="predicted"/>
<dbReference type="AlphaFoldDB" id="A0A8S1LC80"/>
<keyword evidence="3" id="KW-1185">Reference proteome</keyword>
<organism evidence="2 3">
    <name type="scientific">Paramecium sonneborni</name>
    <dbReference type="NCBI Taxonomy" id="65129"/>
    <lineage>
        <taxon>Eukaryota</taxon>
        <taxon>Sar</taxon>
        <taxon>Alveolata</taxon>
        <taxon>Ciliophora</taxon>
        <taxon>Intramacronucleata</taxon>
        <taxon>Oligohymenophorea</taxon>
        <taxon>Peniculida</taxon>
        <taxon>Parameciidae</taxon>
        <taxon>Paramecium</taxon>
    </lineage>
</organism>
<accession>A0A8S1LC80</accession>
<feature type="compositionally biased region" description="Low complexity" evidence="1">
    <location>
        <begin position="1"/>
        <end position="18"/>
    </location>
</feature>
<dbReference type="Proteomes" id="UP000692954">
    <property type="component" value="Unassembled WGS sequence"/>
</dbReference>